<dbReference type="OrthoDB" id="2015992at2759"/>
<dbReference type="FunFam" id="3.40.50.10420:FF:000007">
    <property type="entry name" value="5-formyltetrahydrofolate cyclo-ligase"/>
    <property type="match status" value="1"/>
</dbReference>
<dbReference type="InterPro" id="IPR002698">
    <property type="entry name" value="FTHF_cligase"/>
</dbReference>
<dbReference type="Proteomes" id="UP000801492">
    <property type="component" value="Unassembled WGS sequence"/>
</dbReference>
<evidence type="ECO:0000256" key="7">
    <source>
        <dbReference type="RuleBase" id="RU361279"/>
    </source>
</evidence>
<accession>A0A8K0CIT9</accession>
<dbReference type="GO" id="GO:0009396">
    <property type="term" value="P:folic acid-containing compound biosynthetic process"/>
    <property type="evidence" value="ECO:0007669"/>
    <property type="project" value="TreeGrafter"/>
</dbReference>
<organism evidence="8 9">
    <name type="scientific">Ignelater luminosus</name>
    <name type="common">Cucubano</name>
    <name type="synonym">Pyrophorus luminosus</name>
    <dbReference type="NCBI Taxonomy" id="2038154"/>
    <lineage>
        <taxon>Eukaryota</taxon>
        <taxon>Metazoa</taxon>
        <taxon>Ecdysozoa</taxon>
        <taxon>Arthropoda</taxon>
        <taxon>Hexapoda</taxon>
        <taxon>Insecta</taxon>
        <taxon>Pterygota</taxon>
        <taxon>Neoptera</taxon>
        <taxon>Endopterygota</taxon>
        <taxon>Coleoptera</taxon>
        <taxon>Polyphaga</taxon>
        <taxon>Elateriformia</taxon>
        <taxon>Elateroidea</taxon>
        <taxon>Elateridae</taxon>
        <taxon>Agrypninae</taxon>
        <taxon>Pyrophorini</taxon>
        <taxon>Ignelater</taxon>
    </lineage>
</organism>
<proteinExistence type="inferred from homology"/>
<feature type="binding site" evidence="6">
    <location>
        <begin position="26"/>
        <end position="30"/>
    </location>
    <ligand>
        <name>ATP</name>
        <dbReference type="ChEBI" id="CHEBI:30616"/>
    </ligand>
</feature>
<dbReference type="InterPro" id="IPR037171">
    <property type="entry name" value="NagB/RpiA_transferase-like"/>
</dbReference>
<keyword evidence="7" id="KW-0460">Magnesium</keyword>
<dbReference type="Gene3D" id="3.40.50.10420">
    <property type="entry name" value="NagB/RpiA/CoA transferase-like"/>
    <property type="match status" value="1"/>
</dbReference>
<dbReference type="EMBL" id="VTPC01088810">
    <property type="protein sequence ID" value="KAF2886052.1"/>
    <property type="molecule type" value="Genomic_DNA"/>
</dbReference>
<gene>
    <name evidence="8" type="ORF">ILUMI_20121</name>
</gene>
<dbReference type="PIRSF" id="PIRSF006806">
    <property type="entry name" value="FTHF_cligase"/>
    <property type="match status" value="1"/>
</dbReference>
<keyword evidence="9" id="KW-1185">Reference proteome</keyword>
<feature type="binding site" evidence="6">
    <location>
        <position position="77"/>
    </location>
    <ligand>
        <name>substrate</name>
    </ligand>
</feature>
<dbReference type="Pfam" id="PF01812">
    <property type="entry name" value="5-FTHF_cyc-lig"/>
    <property type="match status" value="1"/>
</dbReference>
<feature type="binding site" evidence="6">
    <location>
        <begin position="159"/>
        <end position="167"/>
    </location>
    <ligand>
        <name>ATP</name>
        <dbReference type="ChEBI" id="CHEBI:30616"/>
    </ligand>
</feature>
<keyword evidence="3 6" id="KW-0067">ATP-binding</keyword>
<dbReference type="GO" id="GO:0035999">
    <property type="term" value="P:tetrahydrofolate interconversion"/>
    <property type="evidence" value="ECO:0007669"/>
    <property type="project" value="TreeGrafter"/>
</dbReference>
<feature type="binding site" evidence="6">
    <location>
        <position position="72"/>
    </location>
    <ligand>
        <name>substrate</name>
    </ligand>
</feature>
<dbReference type="GO" id="GO:0030272">
    <property type="term" value="F:5-formyltetrahydrofolate cyclo-ligase activity"/>
    <property type="evidence" value="ECO:0007669"/>
    <property type="project" value="UniProtKB-EC"/>
</dbReference>
<evidence type="ECO:0000313" key="8">
    <source>
        <dbReference type="EMBL" id="KAF2886052.1"/>
    </source>
</evidence>
<dbReference type="SUPFAM" id="SSF100950">
    <property type="entry name" value="NagB/RpiA/CoA transferase-like"/>
    <property type="match status" value="1"/>
</dbReference>
<dbReference type="PANTHER" id="PTHR23407:SF1">
    <property type="entry name" value="5-FORMYLTETRAHYDROFOLATE CYCLO-LIGASE"/>
    <property type="match status" value="1"/>
</dbReference>
<evidence type="ECO:0000256" key="6">
    <source>
        <dbReference type="PIRSR" id="PIRSR006806-1"/>
    </source>
</evidence>
<dbReference type="AlphaFoldDB" id="A0A8K0CIT9"/>
<dbReference type="PANTHER" id="PTHR23407">
    <property type="entry name" value="ATPASE INHIBITOR/5-FORMYLTETRAHYDROFOLATE CYCLO-LIGASE"/>
    <property type="match status" value="1"/>
</dbReference>
<sequence length="214" mass="24331">MLTKYTYTVCKSVCSTMASATIQAAKVSLRKEIHNKILAIPAEEKKRQSENVFRKLLELPAFQTSKRISVYLSTEHELSTEPIIKHIFENGKSCFVPRYNKSIMEMVKLNSMKDWEELPVTKWNIKQPNLSEKRENAIDTGGLDLVIVPGMAFTINGVRMGHGKGYYDTFLSALQNTHPKRAVTVALAFTEQVLEEIPRHEHDVKIDIVLHSDS</sequence>
<comment type="catalytic activity">
    <reaction evidence="4 7">
        <text>(6S)-5-formyl-5,6,7,8-tetrahydrofolate + ATP = (6R)-5,10-methenyltetrahydrofolate + ADP + phosphate</text>
        <dbReference type="Rhea" id="RHEA:10488"/>
        <dbReference type="ChEBI" id="CHEBI:30616"/>
        <dbReference type="ChEBI" id="CHEBI:43474"/>
        <dbReference type="ChEBI" id="CHEBI:57455"/>
        <dbReference type="ChEBI" id="CHEBI:57457"/>
        <dbReference type="ChEBI" id="CHEBI:456216"/>
        <dbReference type="EC" id="6.3.3.2"/>
    </reaction>
</comment>
<comment type="similarity">
    <text evidence="1 7">Belongs to the 5-formyltetrahydrofolate cyclo-ligase family.</text>
</comment>
<comment type="cofactor">
    <cofactor evidence="7">
        <name>Mg(2+)</name>
        <dbReference type="ChEBI" id="CHEBI:18420"/>
    </cofactor>
</comment>
<keyword evidence="7" id="KW-0479">Metal-binding</keyword>
<evidence type="ECO:0000256" key="3">
    <source>
        <dbReference type="ARBA" id="ARBA00022840"/>
    </source>
</evidence>
<evidence type="ECO:0000256" key="2">
    <source>
        <dbReference type="ARBA" id="ARBA00022741"/>
    </source>
</evidence>
<comment type="caution">
    <text evidence="8">The sequence shown here is derived from an EMBL/GenBank/DDBJ whole genome shotgun (WGS) entry which is preliminary data.</text>
</comment>
<evidence type="ECO:0000313" key="9">
    <source>
        <dbReference type="Proteomes" id="UP000801492"/>
    </source>
</evidence>
<evidence type="ECO:0000256" key="4">
    <source>
        <dbReference type="ARBA" id="ARBA00036539"/>
    </source>
</evidence>
<reference evidence="8" key="1">
    <citation type="submission" date="2019-08" db="EMBL/GenBank/DDBJ databases">
        <title>The genome of the North American firefly Photinus pyralis.</title>
        <authorList>
            <consortium name="Photinus pyralis genome working group"/>
            <person name="Fallon T.R."/>
            <person name="Sander Lower S.E."/>
            <person name="Weng J.-K."/>
        </authorList>
    </citation>
    <scope>NUCLEOTIDE SEQUENCE</scope>
    <source>
        <strain evidence="8">TRF0915ILg1</strain>
        <tissue evidence="8">Whole body</tissue>
    </source>
</reference>
<dbReference type="GO" id="GO:0046872">
    <property type="term" value="F:metal ion binding"/>
    <property type="evidence" value="ECO:0007669"/>
    <property type="project" value="UniProtKB-KW"/>
</dbReference>
<name>A0A8K0CIT9_IGNLU</name>
<dbReference type="EC" id="6.3.3.2" evidence="5 7"/>
<dbReference type="InterPro" id="IPR024185">
    <property type="entry name" value="FTHF_cligase-like_sf"/>
</dbReference>
<keyword evidence="2 6" id="KW-0547">Nucleotide-binding</keyword>
<evidence type="ECO:0000256" key="5">
    <source>
        <dbReference type="ARBA" id="ARBA00038966"/>
    </source>
</evidence>
<evidence type="ECO:0000256" key="1">
    <source>
        <dbReference type="ARBA" id="ARBA00010638"/>
    </source>
</evidence>
<protein>
    <recommendedName>
        <fullName evidence="5 7">5-formyltetrahydrofolate cyclo-ligase</fullName>
        <ecNumber evidence="5 7">6.3.3.2</ecNumber>
    </recommendedName>
</protein>
<dbReference type="GO" id="GO:0005524">
    <property type="term" value="F:ATP binding"/>
    <property type="evidence" value="ECO:0007669"/>
    <property type="project" value="UniProtKB-KW"/>
</dbReference>
<dbReference type="GO" id="GO:0005739">
    <property type="term" value="C:mitochondrion"/>
    <property type="evidence" value="ECO:0007669"/>
    <property type="project" value="TreeGrafter"/>
</dbReference>
<dbReference type="NCBIfam" id="TIGR02727">
    <property type="entry name" value="MTHFS_bact"/>
    <property type="match status" value="1"/>
</dbReference>